<protein>
    <submittedName>
        <fullName evidence="1">Uncharacterized protein</fullName>
    </submittedName>
</protein>
<dbReference type="Proteomes" id="UP001054837">
    <property type="component" value="Unassembled WGS sequence"/>
</dbReference>
<dbReference type="AlphaFoldDB" id="A0AAV4W377"/>
<evidence type="ECO:0000313" key="1">
    <source>
        <dbReference type="EMBL" id="GIY77211.1"/>
    </source>
</evidence>
<name>A0AAV4W377_9ARAC</name>
<reference evidence="1 2" key="1">
    <citation type="submission" date="2021-06" db="EMBL/GenBank/DDBJ databases">
        <title>Caerostris darwini draft genome.</title>
        <authorList>
            <person name="Kono N."/>
            <person name="Arakawa K."/>
        </authorList>
    </citation>
    <scope>NUCLEOTIDE SEQUENCE [LARGE SCALE GENOMIC DNA]</scope>
</reference>
<evidence type="ECO:0000313" key="2">
    <source>
        <dbReference type="Proteomes" id="UP001054837"/>
    </source>
</evidence>
<proteinExistence type="predicted"/>
<dbReference type="EMBL" id="BPLQ01014084">
    <property type="protein sequence ID" value="GIY77211.1"/>
    <property type="molecule type" value="Genomic_DNA"/>
</dbReference>
<accession>A0AAV4W377</accession>
<comment type="caution">
    <text evidence="1">The sequence shown here is derived from an EMBL/GenBank/DDBJ whole genome shotgun (WGS) entry which is preliminary data.</text>
</comment>
<sequence>MNPSRSDLGLCSSKLTYILCFKIPLEKCNVAVKLLKVQNEHSKMRLAHAVKQKRFLDEVCLKQQQHQMMEKKLQNVKLLVQVPKLSHCESHCKILISTAEHKVISIIMKRAKRNLRK</sequence>
<keyword evidence="2" id="KW-1185">Reference proteome</keyword>
<gene>
    <name evidence="1" type="ORF">CDAR_198621</name>
</gene>
<organism evidence="1 2">
    <name type="scientific">Caerostris darwini</name>
    <dbReference type="NCBI Taxonomy" id="1538125"/>
    <lineage>
        <taxon>Eukaryota</taxon>
        <taxon>Metazoa</taxon>
        <taxon>Ecdysozoa</taxon>
        <taxon>Arthropoda</taxon>
        <taxon>Chelicerata</taxon>
        <taxon>Arachnida</taxon>
        <taxon>Araneae</taxon>
        <taxon>Araneomorphae</taxon>
        <taxon>Entelegynae</taxon>
        <taxon>Araneoidea</taxon>
        <taxon>Araneidae</taxon>
        <taxon>Caerostris</taxon>
    </lineage>
</organism>